<evidence type="ECO:0000256" key="9">
    <source>
        <dbReference type="HAMAP-Rule" id="MF_00097"/>
    </source>
</evidence>
<evidence type="ECO:0000256" key="3">
    <source>
        <dbReference type="ARBA" id="ARBA00022723"/>
    </source>
</evidence>
<evidence type="ECO:0000259" key="10">
    <source>
        <dbReference type="Pfam" id="PF02581"/>
    </source>
</evidence>
<comment type="caution">
    <text evidence="9">Lacks conserved residue(s) required for the propagation of feature annotation.</text>
</comment>
<reference evidence="12" key="1">
    <citation type="submission" date="2014-02" db="EMBL/GenBank/DDBJ databases">
        <title>Complete genome sequence and comparative genomic analysis of the nitrogen-fixing bacterium Leptospirillum ferriphilum YSK.</title>
        <authorList>
            <person name="Guo X."/>
            <person name="Yin H."/>
            <person name="Liang Y."/>
            <person name="Hu Q."/>
            <person name="Ma L."/>
            <person name="Xiao Y."/>
            <person name="Zhang X."/>
            <person name="Qiu G."/>
            <person name="Liu X."/>
        </authorList>
    </citation>
    <scope>NUCLEOTIDE SEQUENCE [LARGE SCALE GENOMIC DNA]</scope>
    <source>
        <strain evidence="12">YSK</strain>
    </source>
</reference>
<organism evidence="11 12">
    <name type="scientific">Leptospirillum ferriphilum YSK</name>
    <dbReference type="NCBI Taxonomy" id="1441628"/>
    <lineage>
        <taxon>Bacteria</taxon>
        <taxon>Pseudomonadati</taxon>
        <taxon>Nitrospirota</taxon>
        <taxon>Nitrospiria</taxon>
        <taxon>Nitrospirales</taxon>
        <taxon>Nitrospiraceae</taxon>
        <taxon>Leptospirillum</taxon>
    </lineage>
</organism>
<evidence type="ECO:0000256" key="1">
    <source>
        <dbReference type="ARBA" id="ARBA00005165"/>
    </source>
</evidence>
<dbReference type="GO" id="GO:0009228">
    <property type="term" value="P:thiamine biosynthetic process"/>
    <property type="evidence" value="ECO:0007669"/>
    <property type="project" value="UniProtKB-KW"/>
</dbReference>
<dbReference type="GO" id="GO:0009229">
    <property type="term" value="P:thiamine diphosphate biosynthetic process"/>
    <property type="evidence" value="ECO:0007669"/>
    <property type="project" value="UniProtKB-UniRule"/>
</dbReference>
<comment type="catalytic activity">
    <reaction evidence="7 9">
        <text>2-(2-carboxy-4-methylthiazol-5-yl)ethyl phosphate + 4-amino-2-methyl-5-(diphosphooxymethyl)pyrimidine + 2 H(+) = thiamine phosphate + CO2 + diphosphate</text>
        <dbReference type="Rhea" id="RHEA:47848"/>
        <dbReference type="ChEBI" id="CHEBI:15378"/>
        <dbReference type="ChEBI" id="CHEBI:16526"/>
        <dbReference type="ChEBI" id="CHEBI:33019"/>
        <dbReference type="ChEBI" id="CHEBI:37575"/>
        <dbReference type="ChEBI" id="CHEBI:57841"/>
        <dbReference type="ChEBI" id="CHEBI:62890"/>
        <dbReference type="EC" id="2.5.1.3"/>
    </reaction>
</comment>
<proteinExistence type="inferred from homology"/>
<keyword evidence="2 9" id="KW-0808">Transferase</keyword>
<dbReference type="RefSeq" id="WP_014959880.1">
    <property type="nucleotide sequence ID" value="NZ_CP007243.1"/>
</dbReference>
<gene>
    <name evidence="9" type="primary">thiE</name>
    <name evidence="11" type="ORF">Y981_00625</name>
</gene>
<dbReference type="InterPro" id="IPR034291">
    <property type="entry name" value="TMP_synthase"/>
</dbReference>
<dbReference type="HAMAP" id="MF_00097">
    <property type="entry name" value="TMP_synthase"/>
    <property type="match status" value="1"/>
</dbReference>
<evidence type="ECO:0000256" key="5">
    <source>
        <dbReference type="ARBA" id="ARBA00022977"/>
    </source>
</evidence>
<protein>
    <recommendedName>
        <fullName evidence="9">Thiamine-phosphate synthase</fullName>
        <shortName evidence="9">TP synthase</shortName>
        <shortName evidence="9">TPS</shortName>
        <ecNumber evidence="9">2.5.1.3</ecNumber>
    </recommendedName>
    <alternativeName>
        <fullName evidence="9">Thiamine-phosphate pyrophosphorylase</fullName>
        <shortName evidence="9">TMP pyrophosphorylase</shortName>
        <shortName evidence="9">TMP-PPase</shortName>
    </alternativeName>
</protein>
<feature type="binding site" evidence="9">
    <location>
        <begin position="41"/>
        <end position="45"/>
    </location>
    <ligand>
        <name>4-amino-2-methyl-5-(diphosphooxymethyl)pyrimidine</name>
        <dbReference type="ChEBI" id="CHEBI:57841"/>
    </ligand>
</feature>
<dbReference type="OrthoDB" id="9810880at2"/>
<dbReference type="Pfam" id="PF02581">
    <property type="entry name" value="TMP-TENI"/>
    <property type="match status" value="1"/>
</dbReference>
<comment type="function">
    <text evidence="9">Condenses 4-methyl-5-(beta-hydroxyethyl)thiazole monophosphate (THZ-P) and 2-methyl-4-amino-5-hydroxymethyl pyrimidine pyrophosphate (HMP-PP) to form thiamine monophosphate (TMP).</text>
</comment>
<dbReference type="Proteomes" id="UP000027059">
    <property type="component" value="Chromosome"/>
</dbReference>
<dbReference type="HOGENOM" id="CLU_018272_3_4_0"/>
<keyword evidence="5 9" id="KW-0784">Thiamine biosynthesis</keyword>
<reference evidence="11 12" key="2">
    <citation type="journal article" date="2015" name="Biomed. Res. Int.">
        <title>Effects of Arsenite Resistance on the Growth and Functional Gene Expression of Leptospirillum ferriphilum and Acidithiobacillus thiooxidans in Pure Culture and Coculture.</title>
        <authorList>
            <person name="Jiang H."/>
            <person name="Liang Y."/>
            <person name="Yin H."/>
            <person name="Xiao Y."/>
            <person name="Guo X."/>
            <person name="Xu Y."/>
            <person name="Hu Q."/>
            <person name="Liu H."/>
            <person name="Liu X."/>
        </authorList>
    </citation>
    <scope>NUCLEOTIDE SEQUENCE [LARGE SCALE GENOMIC DNA]</scope>
    <source>
        <strain evidence="11 12">YSK</strain>
    </source>
</reference>
<feature type="binding site" evidence="9">
    <location>
        <begin position="136"/>
        <end position="138"/>
    </location>
    <ligand>
        <name>2-[(2R,5Z)-2-carboxy-4-methylthiazol-5(2H)-ylidene]ethyl phosphate</name>
        <dbReference type="ChEBI" id="CHEBI:62899"/>
    </ligand>
</feature>
<evidence type="ECO:0000256" key="7">
    <source>
        <dbReference type="ARBA" id="ARBA00047851"/>
    </source>
</evidence>
<evidence type="ECO:0000256" key="8">
    <source>
        <dbReference type="ARBA" id="ARBA00047883"/>
    </source>
</evidence>
<keyword evidence="12" id="KW-1185">Reference proteome</keyword>
<name>A0A059XXB1_9BACT</name>
<comment type="similarity">
    <text evidence="9">Belongs to the thiamine-phosphate synthase family.</text>
</comment>
<feature type="domain" description="Thiamine phosphate synthase/TenI" evidence="10">
    <location>
        <begin position="12"/>
        <end position="190"/>
    </location>
</feature>
<evidence type="ECO:0000256" key="4">
    <source>
        <dbReference type="ARBA" id="ARBA00022842"/>
    </source>
</evidence>
<feature type="binding site" evidence="9">
    <location>
        <position position="110"/>
    </location>
    <ligand>
        <name>4-amino-2-methyl-5-(diphosphooxymethyl)pyrimidine</name>
        <dbReference type="ChEBI" id="CHEBI:57841"/>
    </ligand>
</feature>
<keyword evidence="4" id="KW-0460">Magnesium</keyword>
<accession>A0A059XXB1</accession>
<dbReference type="KEGG" id="lfp:Y981_00625"/>
<feature type="binding site" evidence="9">
    <location>
        <position position="72"/>
    </location>
    <ligand>
        <name>4-amino-2-methyl-5-(diphosphooxymethyl)pyrimidine</name>
        <dbReference type="ChEBI" id="CHEBI:57841"/>
    </ligand>
</feature>
<dbReference type="GO" id="GO:0004789">
    <property type="term" value="F:thiamine-phosphate diphosphorylase activity"/>
    <property type="evidence" value="ECO:0007669"/>
    <property type="project" value="UniProtKB-UniRule"/>
</dbReference>
<comment type="pathway">
    <text evidence="1 9">Cofactor biosynthesis; thiamine diphosphate biosynthesis; thiamine phosphate from 4-amino-2-methyl-5-diphosphomethylpyrimidine and 4-methyl-5-(2-phosphoethyl)-thiazole: step 1/1.</text>
</comment>
<dbReference type="CDD" id="cd00564">
    <property type="entry name" value="TMP_TenI"/>
    <property type="match status" value="1"/>
</dbReference>
<dbReference type="PANTHER" id="PTHR20857:SF23">
    <property type="entry name" value="THIAMINE BIOSYNTHETIC BIFUNCTIONAL ENZYME"/>
    <property type="match status" value="1"/>
</dbReference>
<dbReference type="EC" id="2.5.1.3" evidence="9"/>
<dbReference type="InterPro" id="IPR022998">
    <property type="entry name" value="ThiamineP_synth_TenI"/>
</dbReference>
<dbReference type="InterPro" id="IPR013785">
    <property type="entry name" value="Aldolase_TIM"/>
</dbReference>
<sequence>MIKSLVSPLFPLMYVTPEDIPVKPLVQRALEAVAGGVTSIQVRRKGGSAKELFDLAILLAESLPSGFPLIVNSRLDVALEAGAWGLHLPDDHIPLPFFRDRAPNLRLGVSCHSLESARKAFSEGADYLVAGPVFDTPSKRSYGPPPGPAFLGKVTKFVPLPVLAIGGVTEEGIPEVWRSGASGFAVMGALAYEEDTRSRAFSLRKCWSRQGDVRP</sequence>
<feature type="binding site" evidence="9">
    <location>
        <position position="167"/>
    </location>
    <ligand>
        <name>2-[(2R,5Z)-2-carboxy-4-methylthiazol-5(2H)-ylidene]ethyl phosphate</name>
        <dbReference type="ChEBI" id="CHEBI:62899"/>
    </ligand>
</feature>
<dbReference type="Gene3D" id="3.20.20.70">
    <property type="entry name" value="Aldolase class I"/>
    <property type="match status" value="1"/>
</dbReference>
<dbReference type="GO" id="GO:0005737">
    <property type="term" value="C:cytoplasm"/>
    <property type="evidence" value="ECO:0007669"/>
    <property type="project" value="TreeGrafter"/>
</dbReference>
<dbReference type="SUPFAM" id="SSF51391">
    <property type="entry name" value="Thiamin phosphate synthase"/>
    <property type="match status" value="1"/>
</dbReference>
<dbReference type="InterPro" id="IPR036206">
    <property type="entry name" value="ThiamineP_synth_sf"/>
</dbReference>
<keyword evidence="3" id="KW-0479">Metal-binding</keyword>
<evidence type="ECO:0000313" key="12">
    <source>
        <dbReference type="Proteomes" id="UP000027059"/>
    </source>
</evidence>
<evidence type="ECO:0000256" key="2">
    <source>
        <dbReference type="ARBA" id="ARBA00022679"/>
    </source>
</evidence>
<dbReference type="EMBL" id="CP007243">
    <property type="protein sequence ID" value="AIA29867.1"/>
    <property type="molecule type" value="Genomic_DNA"/>
</dbReference>
<comment type="catalytic activity">
    <reaction evidence="6 9">
        <text>4-methyl-5-(2-phosphooxyethyl)-thiazole + 4-amino-2-methyl-5-(diphosphooxymethyl)pyrimidine + H(+) = thiamine phosphate + diphosphate</text>
        <dbReference type="Rhea" id="RHEA:22328"/>
        <dbReference type="ChEBI" id="CHEBI:15378"/>
        <dbReference type="ChEBI" id="CHEBI:33019"/>
        <dbReference type="ChEBI" id="CHEBI:37575"/>
        <dbReference type="ChEBI" id="CHEBI:57841"/>
        <dbReference type="ChEBI" id="CHEBI:58296"/>
        <dbReference type="EC" id="2.5.1.3"/>
    </reaction>
</comment>
<dbReference type="GO" id="GO:0000287">
    <property type="term" value="F:magnesium ion binding"/>
    <property type="evidence" value="ECO:0007669"/>
    <property type="project" value="UniProtKB-UniRule"/>
</dbReference>
<dbReference type="AlphaFoldDB" id="A0A059XXB1"/>
<evidence type="ECO:0000313" key="11">
    <source>
        <dbReference type="EMBL" id="AIA29867.1"/>
    </source>
</evidence>
<comment type="catalytic activity">
    <reaction evidence="8 9">
        <text>2-[(2R,5Z)-2-carboxy-4-methylthiazol-5(2H)-ylidene]ethyl phosphate + 4-amino-2-methyl-5-(diphosphooxymethyl)pyrimidine + 2 H(+) = thiamine phosphate + CO2 + diphosphate</text>
        <dbReference type="Rhea" id="RHEA:47844"/>
        <dbReference type="ChEBI" id="CHEBI:15378"/>
        <dbReference type="ChEBI" id="CHEBI:16526"/>
        <dbReference type="ChEBI" id="CHEBI:33019"/>
        <dbReference type="ChEBI" id="CHEBI:37575"/>
        <dbReference type="ChEBI" id="CHEBI:57841"/>
        <dbReference type="ChEBI" id="CHEBI:62899"/>
        <dbReference type="EC" id="2.5.1.3"/>
    </reaction>
</comment>
<dbReference type="PANTHER" id="PTHR20857">
    <property type="entry name" value="THIAMINE-PHOSPHATE PYROPHOSPHORYLASE"/>
    <property type="match status" value="1"/>
</dbReference>
<evidence type="ECO:0000256" key="6">
    <source>
        <dbReference type="ARBA" id="ARBA00047334"/>
    </source>
</evidence>
<feature type="binding site" evidence="9">
    <location>
        <position position="139"/>
    </location>
    <ligand>
        <name>4-amino-2-methyl-5-(diphosphooxymethyl)pyrimidine</name>
        <dbReference type="ChEBI" id="CHEBI:57841"/>
    </ligand>
</feature>
<dbReference type="UniPathway" id="UPA00060">
    <property type="reaction ID" value="UER00141"/>
</dbReference>